<evidence type="ECO:0000313" key="1">
    <source>
        <dbReference type="EMBL" id="QHT78258.1"/>
    </source>
</evidence>
<dbReference type="EMBL" id="MN739930">
    <property type="protein sequence ID" value="QHT78258.1"/>
    <property type="molecule type" value="Genomic_DNA"/>
</dbReference>
<organism evidence="1">
    <name type="scientific">viral metagenome</name>
    <dbReference type="NCBI Taxonomy" id="1070528"/>
    <lineage>
        <taxon>unclassified sequences</taxon>
        <taxon>metagenomes</taxon>
        <taxon>organismal metagenomes</taxon>
    </lineage>
</organism>
<protein>
    <submittedName>
        <fullName evidence="1">Uncharacterized protein</fullName>
    </submittedName>
</protein>
<name>A0A6C0HCE3_9ZZZZ</name>
<sequence length="152" mass="17993">MYNSSFICTYNYYDASLALTNPRSKILFEQNPNFHEESEADLLEMADYLYKNELLTAFHMKEIDEKMFNSKVQELYVSLFFFNEDDKSHKSKGKLKNIMKKASEKLLMEDEEFGFIILFSYSYFHLMHLCLCELLEKGEISDELINALNDII</sequence>
<reference evidence="1" key="1">
    <citation type="journal article" date="2020" name="Nature">
        <title>Giant virus diversity and host interactions through global metagenomics.</title>
        <authorList>
            <person name="Schulz F."/>
            <person name="Roux S."/>
            <person name="Paez-Espino D."/>
            <person name="Jungbluth S."/>
            <person name="Walsh D.A."/>
            <person name="Denef V.J."/>
            <person name="McMahon K.D."/>
            <person name="Konstantinidis K.T."/>
            <person name="Eloe-Fadrosh E.A."/>
            <person name="Kyrpides N.C."/>
            <person name="Woyke T."/>
        </authorList>
    </citation>
    <scope>NUCLEOTIDE SEQUENCE</scope>
    <source>
        <strain evidence="1">GVMAG-M-3300023179-91</strain>
    </source>
</reference>
<dbReference type="AlphaFoldDB" id="A0A6C0HCE3"/>
<proteinExistence type="predicted"/>
<accession>A0A6C0HCE3</accession>